<evidence type="ECO:0008006" key="6">
    <source>
        <dbReference type="Google" id="ProtNLM"/>
    </source>
</evidence>
<evidence type="ECO:0000256" key="1">
    <source>
        <dbReference type="ARBA" id="ARBA00022574"/>
    </source>
</evidence>
<dbReference type="PROSITE" id="PS50294">
    <property type="entry name" value="WD_REPEATS_REGION"/>
    <property type="match status" value="3"/>
</dbReference>
<dbReference type="SUPFAM" id="SSF50978">
    <property type="entry name" value="WD40 repeat-like"/>
    <property type="match status" value="1"/>
</dbReference>
<dbReference type="PROSITE" id="PS00678">
    <property type="entry name" value="WD_REPEATS_1"/>
    <property type="match status" value="2"/>
</dbReference>
<sequence>MESEVPIESPPLTKAAPLQSLLPSTCGVLTSLPELSGHPKKSYALGWNLDGSWLASGSTDRSIRLWDPEGIRKLTEMQGHSDTVNQLMWNPTSKHLLASAGNDKSVRLWDTKSSKSTSSIALSSAVMNVAYSHDGKYIAALCTGSTRDTGSISLIDTRKHKIVTRMPTPYEFQDMLFSDSGFLFAAAGHSAGYGTLEVLQVVPDANDRKLPPTLENVHKVHAAHSGSCFAIDLAKNGRMLALGGVDSLVSLWDLDEVYCMQTLVTSQSRIRFVKFSHDSKFLASGSDDLVIPIVEVATGRHAFSIALQEPPQQMAWHPSKHLLAYLGDTASNEKNKDRQGVIKLVAVAPP</sequence>
<dbReference type="InterPro" id="IPR019775">
    <property type="entry name" value="WD40_repeat_CS"/>
</dbReference>
<dbReference type="PANTHER" id="PTHR22839:SF0">
    <property type="entry name" value="THO COMPLEX SUBUNIT 3"/>
    <property type="match status" value="1"/>
</dbReference>
<dbReference type="PROSITE" id="PS50082">
    <property type="entry name" value="WD_REPEATS_2"/>
    <property type="match status" value="3"/>
</dbReference>
<accession>A0A024TBG2</accession>
<evidence type="ECO:0000313" key="5">
    <source>
        <dbReference type="EMBL" id="ETV90911.1"/>
    </source>
</evidence>
<dbReference type="GeneID" id="20091449"/>
<evidence type="ECO:0000256" key="4">
    <source>
        <dbReference type="PROSITE-ProRule" id="PRU00221"/>
    </source>
</evidence>
<evidence type="ECO:0000256" key="3">
    <source>
        <dbReference type="ARBA" id="ARBA00046343"/>
    </source>
</evidence>
<dbReference type="RefSeq" id="XP_008880476.1">
    <property type="nucleotide sequence ID" value="XM_008882254.1"/>
</dbReference>
<dbReference type="FunFam" id="2.130.10.10:FF:000746">
    <property type="entry name" value="THO Complex (Transcription factor/nuclear export) subunit"/>
    <property type="match status" value="1"/>
</dbReference>
<dbReference type="GO" id="GO:0006406">
    <property type="term" value="P:mRNA export from nucleus"/>
    <property type="evidence" value="ECO:0007669"/>
    <property type="project" value="InterPro"/>
</dbReference>
<dbReference type="InterPro" id="IPR036322">
    <property type="entry name" value="WD40_repeat_dom_sf"/>
</dbReference>
<dbReference type="OrthoDB" id="340259at2759"/>
<feature type="repeat" description="WD" evidence="4">
    <location>
        <begin position="221"/>
        <end position="262"/>
    </location>
</feature>
<organism evidence="5">
    <name type="scientific">Aphanomyces invadans</name>
    <dbReference type="NCBI Taxonomy" id="157072"/>
    <lineage>
        <taxon>Eukaryota</taxon>
        <taxon>Sar</taxon>
        <taxon>Stramenopiles</taxon>
        <taxon>Oomycota</taxon>
        <taxon>Saprolegniomycetes</taxon>
        <taxon>Saprolegniales</taxon>
        <taxon>Verrucalvaceae</taxon>
        <taxon>Aphanomyces</taxon>
    </lineage>
</organism>
<name>A0A024TBG2_9STRA</name>
<dbReference type="STRING" id="157072.A0A024TBG2"/>
<evidence type="ECO:0000256" key="2">
    <source>
        <dbReference type="ARBA" id="ARBA00022737"/>
    </source>
</evidence>
<dbReference type="PRINTS" id="PR00320">
    <property type="entry name" value="GPROTEINBRPT"/>
</dbReference>
<dbReference type="eggNOG" id="KOG1407">
    <property type="taxonomic scope" value="Eukaryota"/>
</dbReference>
<keyword evidence="2" id="KW-0677">Repeat</keyword>
<feature type="repeat" description="WD" evidence="4">
    <location>
        <begin position="35"/>
        <end position="67"/>
    </location>
</feature>
<dbReference type="AlphaFoldDB" id="A0A024TBG2"/>
<protein>
    <recommendedName>
        <fullName evidence="6">Anaphase-promoting complex subunit 4 WD40 domain-containing protein</fullName>
    </recommendedName>
</protein>
<dbReference type="InterPro" id="IPR001680">
    <property type="entry name" value="WD40_rpt"/>
</dbReference>
<dbReference type="InterPro" id="IPR015943">
    <property type="entry name" value="WD40/YVTN_repeat-like_dom_sf"/>
</dbReference>
<dbReference type="Gene3D" id="2.130.10.10">
    <property type="entry name" value="YVTN repeat-like/Quinoprotein amine dehydrogenase"/>
    <property type="match status" value="2"/>
</dbReference>
<proteinExistence type="inferred from homology"/>
<dbReference type="PANTHER" id="PTHR22839">
    <property type="entry name" value="THO COMPLEX SUBUNIT 3 THO3"/>
    <property type="match status" value="1"/>
</dbReference>
<dbReference type="EMBL" id="KI914019">
    <property type="protein sequence ID" value="ETV90911.1"/>
    <property type="molecule type" value="Genomic_DNA"/>
</dbReference>
<reference evidence="5" key="1">
    <citation type="submission" date="2013-12" db="EMBL/GenBank/DDBJ databases">
        <title>The Genome Sequence of Aphanomyces invadans NJM9701.</title>
        <authorList>
            <consortium name="The Broad Institute Genomics Platform"/>
            <person name="Russ C."/>
            <person name="Tyler B."/>
            <person name="van West P."/>
            <person name="Dieguez-Uribeondo J."/>
            <person name="Young S.K."/>
            <person name="Zeng Q."/>
            <person name="Gargeya S."/>
            <person name="Fitzgerald M."/>
            <person name="Abouelleil A."/>
            <person name="Alvarado L."/>
            <person name="Chapman S.B."/>
            <person name="Gainer-Dewar J."/>
            <person name="Goldberg J."/>
            <person name="Griggs A."/>
            <person name="Gujja S."/>
            <person name="Hansen M."/>
            <person name="Howarth C."/>
            <person name="Imamovic A."/>
            <person name="Ireland A."/>
            <person name="Larimer J."/>
            <person name="McCowan C."/>
            <person name="Murphy C."/>
            <person name="Pearson M."/>
            <person name="Poon T.W."/>
            <person name="Priest M."/>
            <person name="Roberts A."/>
            <person name="Saif S."/>
            <person name="Shea T."/>
            <person name="Sykes S."/>
            <person name="Wortman J."/>
            <person name="Nusbaum C."/>
            <person name="Birren B."/>
        </authorList>
    </citation>
    <scope>NUCLEOTIDE SEQUENCE [LARGE SCALE GENOMIC DNA]</scope>
    <source>
        <strain evidence="5">NJM9701</strain>
    </source>
</reference>
<comment type="similarity">
    <text evidence="3">Belongs to the THOC3 family.</text>
</comment>
<dbReference type="Pfam" id="PF00400">
    <property type="entry name" value="WD40"/>
    <property type="match status" value="4"/>
</dbReference>
<dbReference type="SMART" id="SM00320">
    <property type="entry name" value="WD40"/>
    <property type="match status" value="5"/>
</dbReference>
<gene>
    <name evidence="5" type="ORF">H310_14399</name>
</gene>
<dbReference type="InterPro" id="IPR040132">
    <property type="entry name" value="Tex1/THOC3"/>
</dbReference>
<dbReference type="GO" id="GO:0000445">
    <property type="term" value="C:THO complex part of transcription export complex"/>
    <property type="evidence" value="ECO:0007669"/>
    <property type="project" value="TreeGrafter"/>
</dbReference>
<feature type="repeat" description="WD" evidence="4">
    <location>
        <begin position="77"/>
        <end position="119"/>
    </location>
</feature>
<dbReference type="VEuPathDB" id="FungiDB:H310_14399"/>
<dbReference type="InterPro" id="IPR020472">
    <property type="entry name" value="WD40_PAC1"/>
</dbReference>
<keyword evidence="1 4" id="KW-0853">WD repeat</keyword>